<organism evidence="2 3">
    <name type="scientific">Deinococcus aerophilus</name>
    <dbReference type="NCBI Taxonomy" id="522488"/>
    <lineage>
        <taxon>Bacteria</taxon>
        <taxon>Thermotogati</taxon>
        <taxon>Deinococcota</taxon>
        <taxon>Deinococci</taxon>
        <taxon>Deinococcales</taxon>
        <taxon>Deinococcaceae</taxon>
        <taxon>Deinococcus</taxon>
    </lineage>
</organism>
<proteinExistence type="predicted"/>
<dbReference type="SMART" id="SM00450">
    <property type="entry name" value="RHOD"/>
    <property type="match status" value="1"/>
</dbReference>
<dbReference type="CDD" id="cd00158">
    <property type="entry name" value="RHOD"/>
    <property type="match status" value="1"/>
</dbReference>
<dbReference type="InterPro" id="IPR036873">
    <property type="entry name" value="Rhodanese-like_dom_sf"/>
</dbReference>
<accession>A0ABQ2GY61</accession>
<dbReference type="PANTHER" id="PTHR43031:SF1">
    <property type="entry name" value="PYRIDINE NUCLEOTIDE-DISULPHIDE OXIDOREDUCTASE"/>
    <property type="match status" value="1"/>
</dbReference>
<dbReference type="SUPFAM" id="SSF52821">
    <property type="entry name" value="Rhodanese/Cell cycle control phosphatase"/>
    <property type="match status" value="1"/>
</dbReference>
<dbReference type="InterPro" id="IPR050229">
    <property type="entry name" value="GlpE_sulfurtransferase"/>
</dbReference>
<dbReference type="InterPro" id="IPR001763">
    <property type="entry name" value="Rhodanese-like_dom"/>
</dbReference>
<keyword evidence="3" id="KW-1185">Reference proteome</keyword>
<dbReference type="PANTHER" id="PTHR43031">
    <property type="entry name" value="FAD-DEPENDENT OXIDOREDUCTASE"/>
    <property type="match status" value="1"/>
</dbReference>
<protein>
    <submittedName>
        <fullName evidence="2">Sulfurtransferase</fullName>
    </submittedName>
</protein>
<evidence type="ECO:0000313" key="3">
    <source>
        <dbReference type="Proteomes" id="UP000661918"/>
    </source>
</evidence>
<reference evidence="3" key="1">
    <citation type="journal article" date="2019" name="Int. J. Syst. Evol. Microbiol.">
        <title>The Global Catalogue of Microorganisms (GCM) 10K type strain sequencing project: providing services to taxonomists for standard genome sequencing and annotation.</title>
        <authorList>
            <consortium name="The Broad Institute Genomics Platform"/>
            <consortium name="The Broad Institute Genome Sequencing Center for Infectious Disease"/>
            <person name="Wu L."/>
            <person name="Ma J."/>
        </authorList>
    </citation>
    <scope>NUCLEOTIDE SEQUENCE [LARGE SCALE GENOMIC DNA]</scope>
    <source>
        <strain evidence="3">JCM 15443</strain>
    </source>
</reference>
<evidence type="ECO:0000313" key="2">
    <source>
        <dbReference type="EMBL" id="GGM19764.1"/>
    </source>
</evidence>
<dbReference type="PROSITE" id="PS50206">
    <property type="entry name" value="RHODANESE_3"/>
    <property type="match status" value="1"/>
</dbReference>
<dbReference type="Gene3D" id="3.40.250.10">
    <property type="entry name" value="Rhodanese-like domain"/>
    <property type="match status" value="1"/>
</dbReference>
<dbReference type="Pfam" id="PF00581">
    <property type="entry name" value="Rhodanese"/>
    <property type="match status" value="1"/>
</dbReference>
<dbReference type="RefSeq" id="WP_229753137.1">
    <property type="nucleotide sequence ID" value="NZ_BMOM01000038.1"/>
</dbReference>
<dbReference type="EMBL" id="BMOM01000038">
    <property type="protein sequence ID" value="GGM19764.1"/>
    <property type="molecule type" value="Genomic_DNA"/>
</dbReference>
<name>A0ABQ2GY61_9DEIO</name>
<gene>
    <name evidence="2" type="ORF">GCM10010841_29720</name>
</gene>
<sequence>MLNWLRTRLRMTPTPAIPSITPQEAQARVRAGALLLDVRTAAERRALSIAHSRSVPLDQLPGQLDRLPKDKVLITQCASGNRSRSAAKLLTEHGYEVYNLSGGIQAWQAAGLPTKRG</sequence>
<dbReference type="Proteomes" id="UP000661918">
    <property type="component" value="Unassembled WGS sequence"/>
</dbReference>
<evidence type="ECO:0000259" key="1">
    <source>
        <dbReference type="PROSITE" id="PS50206"/>
    </source>
</evidence>
<feature type="domain" description="Rhodanese" evidence="1">
    <location>
        <begin position="29"/>
        <end position="116"/>
    </location>
</feature>
<comment type="caution">
    <text evidence="2">The sequence shown here is derived from an EMBL/GenBank/DDBJ whole genome shotgun (WGS) entry which is preliminary data.</text>
</comment>